<reference evidence="1 2" key="1">
    <citation type="submission" date="2023-08" db="EMBL/GenBank/DDBJ databases">
        <title>Pathogen: clinical or host-associated sample.</title>
        <authorList>
            <person name="Hergert J."/>
            <person name="Casey R."/>
            <person name="Wagner J."/>
            <person name="Young E.L."/>
            <person name="Oakeson K.F."/>
        </authorList>
    </citation>
    <scope>NUCLEOTIDE SEQUENCE [LARGE SCALE GENOMIC DNA]</scope>
    <source>
        <strain evidence="1 2">UPHL-collab-2</strain>
        <plasmid evidence="1 2">unnamed1</plasmid>
    </source>
</reference>
<dbReference type="RefSeq" id="WP_306162803.1">
    <property type="nucleotide sequence ID" value="NZ_CP132315.1"/>
</dbReference>
<evidence type="ECO:0000313" key="2">
    <source>
        <dbReference type="Proteomes" id="UP001225788"/>
    </source>
</evidence>
<protein>
    <submittedName>
        <fullName evidence="1">Uncharacterized protein</fullName>
    </submittedName>
</protein>
<sequence>MTYGPEAQIEELRAELRNADPAERAEISAELEQVRTELASMIAVADDAHAGEPPQ</sequence>
<keyword evidence="1" id="KW-0614">Plasmid</keyword>
<gene>
    <name evidence="1" type="ORF">Q9315_23115</name>
</gene>
<name>A0ABY9KEF4_9HYPH</name>
<organism evidence="1 2">
    <name type="scientific">Shinella oryzae</name>
    <dbReference type="NCBI Taxonomy" id="2871820"/>
    <lineage>
        <taxon>Bacteria</taxon>
        <taxon>Pseudomonadati</taxon>
        <taxon>Pseudomonadota</taxon>
        <taxon>Alphaproteobacteria</taxon>
        <taxon>Hyphomicrobiales</taxon>
        <taxon>Rhizobiaceae</taxon>
        <taxon>Shinella</taxon>
    </lineage>
</organism>
<dbReference type="Proteomes" id="UP001225788">
    <property type="component" value="Plasmid unnamed1"/>
</dbReference>
<accession>A0ABY9KEF4</accession>
<geneLocation type="plasmid" evidence="1 2">
    <name>unnamed1</name>
</geneLocation>
<evidence type="ECO:0000313" key="1">
    <source>
        <dbReference type="EMBL" id="WLS06495.1"/>
    </source>
</evidence>
<proteinExistence type="predicted"/>
<dbReference type="EMBL" id="CP132315">
    <property type="protein sequence ID" value="WLS06495.1"/>
    <property type="molecule type" value="Genomic_DNA"/>
</dbReference>
<keyword evidence="2" id="KW-1185">Reference proteome</keyword>